<sequence>MSSSKRKPSSPERTANKKQSLASSPPAALLSTTSPPTATAAVVRGAIARPADATTSRSAISNPPLRTDGAIVGENSSTDHSTSERAHSLVRVRAQLPTPLRPNHEAWAPWHDGCFYRARVSAALPNQIFELRYHKSQATIRLPLKDVQPNYHAESTVDELKNTNRNGNQCYKGRLVLGLCKTLGGVFIPGHILEFLRADRTATPWQPERVHVKFLHVLDIKEVVSCSDLKTMAPDSATKLNARGQPLYPLLHQTHHPSFAKLSSVPDPQRRIASVKQHGTLVFAKSPETNQYHMGTVLPTTDDGEGITVLFFQDPERKDIRDEVIAKVEEQLVMAVPHLPSLPPYPKDPPRKRVGLAMQRHQEAEKAWRTDQLFENAELIEGQWVSANWRKSPHGYESGYYVLGQVRKHSDKGYHVEILGRGPTSRPVILQRDDIRPLYRDGALVFTRNESAVWPSVVHKESAAKKLAYGRLDPWQTRILPEQDVPTLTYAKKHEGRYVTKSAWSDVFALAMFKKGRTDAPAVHAQTRHDLVGTLDASDPNFLVVFTPDEQHSYAKPIKVLIHGNFAVQWLKERSKGVRGIQVKVLHDGIPEIFTISVENEDEAAAKRIVRRMMEKLKHASDFPEKYAGNSTGTNMIDEE</sequence>
<evidence type="ECO:0000313" key="2">
    <source>
        <dbReference type="EMBL" id="KAK5703995.1"/>
    </source>
</evidence>
<evidence type="ECO:0000313" key="3">
    <source>
        <dbReference type="Proteomes" id="UP001310594"/>
    </source>
</evidence>
<dbReference type="EMBL" id="JAVRQU010000004">
    <property type="protein sequence ID" value="KAK5703995.1"/>
    <property type="molecule type" value="Genomic_DNA"/>
</dbReference>
<proteinExistence type="predicted"/>
<dbReference type="AlphaFoldDB" id="A0AAN7WDV2"/>
<feature type="region of interest" description="Disordered" evidence="1">
    <location>
        <begin position="1"/>
        <end position="37"/>
    </location>
</feature>
<feature type="region of interest" description="Disordered" evidence="1">
    <location>
        <begin position="50"/>
        <end position="87"/>
    </location>
</feature>
<name>A0AAN7WDV2_9PEZI</name>
<accession>A0AAN7WDV2</accession>
<organism evidence="2 3">
    <name type="scientific">Elasticomyces elasticus</name>
    <dbReference type="NCBI Taxonomy" id="574655"/>
    <lineage>
        <taxon>Eukaryota</taxon>
        <taxon>Fungi</taxon>
        <taxon>Dikarya</taxon>
        <taxon>Ascomycota</taxon>
        <taxon>Pezizomycotina</taxon>
        <taxon>Dothideomycetes</taxon>
        <taxon>Dothideomycetidae</taxon>
        <taxon>Mycosphaerellales</taxon>
        <taxon>Teratosphaeriaceae</taxon>
        <taxon>Elasticomyces</taxon>
    </lineage>
</organism>
<evidence type="ECO:0000256" key="1">
    <source>
        <dbReference type="SAM" id="MobiDB-lite"/>
    </source>
</evidence>
<protein>
    <submittedName>
        <fullName evidence="2">Uncharacterized protein</fullName>
    </submittedName>
</protein>
<comment type="caution">
    <text evidence="2">The sequence shown here is derived from an EMBL/GenBank/DDBJ whole genome shotgun (WGS) entry which is preliminary data.</text>
</comment>
<feature type="compositionally biased region" description="Low complexity" evidence="1">
    <location>
        <begin position="20"/>
        <end position="37"/>
    </location>
</feature>
<dbReference type="Proteomes" id="UP001310594">
    <property type="component" value="Unassembled WGS sequence"/>
</dbReference>
<reference evidence="2" key="1">
    <citation type="submission" date="2023-08" db="EMBL/GenBank/DDBJ databases">
        <title>Black Yeasts Isolated from many extreme environments.</title>
        <authorList>
            <person name="Coleine C."/>
            <person name="Stajich J.E."/>
            <person name="Selbmann L."/>
        </authorList>
    </citation>
    <scope>NUCLEOTIDE SEQUENCE</scope>
    <source>
        <strain evidence="2">CCFEE 5810</strain>
    </source>
</reference>
<gene>
    <name evidence="2" type="ORF">LTR97_003008</name>
</gene>